<dbReference type="AlphaFoldDB" id="A0A834KEM7"/>
<name>A0A834KEM7_VESGE</name>
<accession>A0A834KEM7</accession>
<gene>
    <name evidence="1" type="ORF">HZH68_006203</name>
</gene>
<organism evidence="1 2">
    <name type="scientific">Vespula germanica</name>
    <name type="common">German yellow jacket</name>
    <name type="synonym">Paravespula germanica</name>
    <dbReference type="NCBI Taxonomy" id="30212"/>
    <lineage>
        <taxon>Eukaryota</taxon>
        <taxon>Metazoa</taxon>
        <taxon>Ecdysozoa</taxon>
        <taxon>Arthropoda</taxon>
        <taxon>Hexapoda</taxon>
        <taxon>Insecta</taxon>
        <taxon>Pterygota</taxon>
        <taxon>Neoptera</taxon>
        <taxon>Endopterygota</taxon>
        <taxon>Hymenoptera</taxon>
        <taxon>Apocrita</taxon>
        <taxon>Aculeata</taxon>
        <taxon>Vespoidea</taxon>
        <taxon>Vespidae</taxon>
        <taxon>Vespinae</taxon>
        <taxon>Vespula</taxon>
    </lineage>
</organism>
<evidence type="ECO:0000313" key="2">
    <source>
        <dbReference type="Proteomes" id="UP000617340"/>
    </source>
</evidence>
<sequence>MYEEDAGWLAGWMVGWLITSIFFDEDERVPSDFCFQRVPERILKGSRRRREIGEKSLRGGKVGPQELRAGRNDERFHKVSNGLGGYSSKSARVMLAL</sequence>
<keyword evidence="2" id="KW-1185">Reference proteome</keyword>
<dbReference type="EMBL" id="JACSDZ010000005">
    <property type="protein sequence ID" value="KAF7403409.1"/>
    <property type="molecule type" value="Genomic_DNA"/>
</dbReference>
<evidence type="ECO:0000313" key="1">
    <source>
        <dbReference type="EMBL" id="KAF7403409.1"/>
    </source>
</evidence>
<dbReference type="Proteomes" id="UP000617340">
    <property type="component" value="Unassembled WGS sequence"/>
</dbReference>
<comment type="caution">
    <text evidence="1">The sequence shown here is derived from an EMBL/GenBank/DDBJ whole genome shotgun (WGS) entry which is preliminary data.</text>
</comment>
<proteinExistence type="predicted"/>
<reference evidence="1" key="1">
    <citation type="journal article" date="2020" name="G3 (Bethesda)">
        <title>High-Quality Assemblies for Three Invasive Social Wasps from the &lt;i&gt;Vespula&lt;/i&gt; Genus.</title>
        <authorList>
            <person name="Harrop T.W.R."/>
            <person name="Guhlin J."/>
            <person name="McLaughlin G.M."/>
            <person name="Permina E."/>
            <person name="Stockwell P."/>
            <person name="Gilligan J."/>
            <person name="Le Lec M.F."/>
            <person name="Gruber M.A.M."/>
            <person name="Quinn O."/>
            <person name="Lovegrove M."/>
            <person name="Duncan E.J."/>
            <person name="Remnant E.J."/>
            <person name="Van Eeckhoven J."/>
            <person name="Graham B."/>
            <person name="Knapp R.A."/>
            <person name="Langford K.W."/>
            <person name="Kronenberg Z."/>
            <person name="Press M.O."/>
            <person name="Eacker S.M."/>
            <person name="Wilson-Rankin E.E."/>
            <person name="Purcell J."/>
            <person name="Lester P.J."/>
            <person name="Dearden P.K."/>
        </authorList>
    </citation>
    <scope>NUCLEOTIDE SEQUENCE</scope>
    <source>
        <strain evidence="1">Linc-1</strain>
    </source>
</reference>
<protein>
    <submittedName>
        <fullName evidence="1">Uncharacterized protein</fullName>
    </submittedName>
</protein>